<sequence length="64" mass="7210">MSKEDMINWLLREIASDRFRTSGSAGTDGARSDQAAEWLRLNARSHGEIEVLYYSAEELYALSA</sequence>
<evidence type="ECO:0000313" key="1">
    <source>
        <dbReference type="EMBL" id="OIQ93008.1"/>
    </source>
</evidence>
<name>A0A1J5RAB7_9ZZZZ</name>
<organism evidence="1">
    <name type="scientific">mine drainage metagenome</name>
    <dbReference type="NCBI Taxonomy" id="410659"/>
    <lineage>
        <taxon>unclassified sequences</taxon>
        <taxon>metagenomes</taxon>
        <taxon>ecological metagenomes</taxon>
    </lineage>
</organism>
<proteinExistence type="predicted"/>
<dbReference type="EMBL" id="MLJW01000217">
    <property type="protein sequence ID" value="OIQ93008.1"/>
    <property type="molecule type" value="Genomic_DNA"/>
</dbReference>
<comment type="caution">
    <text evidence="1">The sequence shown here is derived from an EMBL/GenBank/DDBJ whole genome shotgun (WGS) entry which is preliminary data.</text>
</comment>
<gene>
    <name evidence="1" type="ORF">GALL_250580</name>
</gene>
<protein>
    <submittedName>
        <fullName evidence="1">Uncharacterized protein</fullName>
    </submittedName>
</protein>
<accession>A0A1J5RAB7</accession>
<reference evidence="1" key="1">
    <citation type="submission" date="2016-10" db="EMBL/GenBank/DDBJ databases">
        <title>Sequence of Gallionella enrichment culture.</title>
        <authorList>
            <person name="Poehlein A."/>
            <person name="Muehling M."/>
            <person name="Daniel R."/>
        </authorList>
    </citation>
    <scope>NUCLEOTIDE SEQUENCE</scope>
</reference>
<dbReference type="AlphaFoldDB" id="A0A1J5RAB7"/>